<dbReference type="PANTHER" id="PTHR13902">
    <property type="entry name" value="SERINE/THREONINE-PROTEIN KINASE WNK WITH NO LYSINE -RELATED"/>
    <property type="match status" value="1"/>
</dbReference>
<dbReference type="InterPro" id="IPR050588">
    <property type="entry name" value="WNK_Ser-Thr_kinase"/>
</dbReference>
<dbReference type="Proteomes" id="UP001162131">
    <property type="component" value="Unassembled WGS sequence"/>
</dbReference>
<dbReference type="AlphaFoldDB" id="A0AAU9KCF0"/>
<reference evidence="3" key="1">
    <citation type="submission" date="2021-09" db="EMBL/GenBank/DDBJ databases">
        <authorList>
            <consortium name="AG Swart"/>
            <person name="Singh M."/>
            <person name="Singh A."/>
            <person name="Seah K."/>
            <person name="Emmerich C."/>
        </authorList>
    </citation>
    <scope>NUCLEOTIDE SEQUENCE</scope>
    <source>
        <strain evidence="3">ATCC30299</strain>
    </source>
</reference>
<organism evidence="3 4">
    <name type="scientific">Blepharisma stoltei</name>
    <dbReference type="NCBI Taxonomy" id="1481888"/>
    <lineage>
        <taxon>Eukaryota</taxon>
        <taxon>Sar</taxon>
        <taxon>Alveolata</taxon>
        <taxon>Ciliophora</taxon>
        <taxon>Postciliodesmatophora</taxon>
        <taxon>Heterotrichea</taxon>
        <taxon>Heterotrichida</taxon>
        <taxon>Blepharismidae</taxon>
        <taxon>Blepharisma</taxon>
    </lineage>
</organism>
<comment type="caution">
    <text evidence="3">The sequence shown here is derived from an EMBL/GenBank/DDBJ whole genome shotgun (WGS) entry which is preliminary data.</text>
</comment>
<dbReference type="Gene3D" id="1.10.510.10">
    <property type="entry name" value="Transferase(Phosphotransferase) domain 1"/>
    <property type="match status" value="1"/>
</dbReference>
<dbReference type="InterPro" id="IPR011009">
    <property type="entry name" value="Kinase-like_dom_sf"/>
</dbReference>
<dbReference type="Gene3D" id="3.10.20.90">
    <property type="entry name" value="Phosphatidylinositol 3-kinase Catalytic Subunit, Chain A, domain 1"/>
    <property type="match status" value="1"/>
</dbReference>
<dbReference type="Pfam" id="PF00069">
    <property type="entry name" value="Pkinase"/>
    <property type="match status" value="1"/>
</dbReference>
<evidence type="ECO:0000313" key="4">
    <source>
        <dbReference type="Proteomes" id="UP001162131"/>
    </source>
</evidence>
<dbReference type="Gene3D" id="1.10.101.10">
    <property type="entry name" value="PGBD-like superfamily/PGBD"/>
    <property type="match status" value="1"/>
</dbReference>
<evidence type="ECO:0000259" key="2">
    <source>
        <dbReference type="PROSITE" id="PS50011"/>
    </source>
</evidence>
<dbReference type="InterPro" id="IPR036366">
    <property type="entry name" value="PGBDSf"/>
</dbReference>
<name>A0AAU9KCF0_9CILI</name>
<evidence type="ECO:0000256" key="1">
    <source>
        <dbReference type="SAM" id="MobiDB-lite"/>
    </source>
</evidence>
<keyword evidence="4" id="KW-1185">Reference proteome</keyword>
<protein>
    <recommendedName>
        <fullName evidence="2">Protein kinase domain-containing protein</fullName>
    </recommendedName>
</protein>
<dbReference type="GO" id="GO:0004672">
    <property type="term" value="F:protein kinase activity"/>
    <property type="evidence" value="ECO:0007669"/>
    <property type="project" value="InterPro"/>
</dbReference>
<proteinExistence type="predicted"/>
<accession>A0AAU9KCF0</accession>
<gene>
    <name evidence="3" type="ORF">BSTOLATCC_MIC62530</name>
</gene>
<feature type="domain" description="Protein kinase" evidence="2">
    <location>
        <begin position="45"/>
        <end position="301"/>
    </location>
</feature>
<dbReference type="EMBL" id="CAJZBQ010000060">
    <property type="protein sequence ID" value="CAG9334949.1"/>
    <property type="molecule type" value="Genomic_DNA"/>
</dbReference>
<dbReference type="SMART" id="SM00220">
    <property type="entry name" value="S_TKc"/>
    <property type="match status" value="1"/>
</dbReference>
<sequence length="580" mass="66246">MERVLIDNELNSTRDEEDEDLSSLIHSYPNNKNEVVEVSPKGRFFRFNDLLGSGAYKTVYRGLDNDQGCEVAWNSISLKNLPVEDRTQIAEEVKLNRRLNHPNIVHFISAWTNPNKEELVFISELVTGGSLRQYLKKIKFPRLKVIKSWCKGILLGLQYLHSQKPYPIIHRDLKCDNIFIMSNTGDVKIGDFGLSTIMRSKLQTSVLGTPEYMAPEVYEGSYDTKVDIFSFGMCITEMCTLSAPYKECKTPAAVYRRVMSRILPESLKTIQDEEVQKFIALCLEIASKRPSADELLNNSFLTIDEEDPRVHQAVPLANENEETSQSQNNCLASAANELEKDLIESSLIIKDNRGALRQVTFQFDLNSDTPETVAEEMVRDLALDPALVIPIANEIEILVFSNSKNICLECYHKEKNCNEKSEDFCIHTNNNRAPIYSTRKVSISAPEEAEINNDSIENVQIEHSLEDLLLLDNTTFNIPNKELPQINEEIQYPFRGVIRKRTTQGNDKENVIQLQQALSAVLRTRVKVNGFYGQKCENIVKKFQDREGFEPDGIVSEELWNKLMVEYSKVCEEDSDWNFS</sequence>
<dbReference type="InterPro" id="IPR002477">
    <property type="entry name" value="Peptidoglycan-bd-like"/>
</dbReference>
<dbReference type="Gene3D" id="3.30.200.20">
    <property type="entry name" value="Phosphorylase Kinase, domain 1"/>
    <property type="match status" value="1"/>
</dbReference>
<dbReference type="PROSITE" id="PS50011">
    <property type="entry name" value="PROTEIN_KINASE_DOM"/>
    <property type="match status" value="1"/>
</dbReference>
<dbReference type="InterPro" id="IPR008271">
    <property type="entry name" value="Ser/Thr_kinase_AS"/>
</dbReference>
<dbReference type="SUPFAM" id="SSF56112">
    <property type="entry name" value="Protein kinase-like (PK-like)"/>
    <property type="match status" value="1"/>
</dbReference>
<dbReference type="SUPFAM" id="SSF47090">
    <property type="entry name" value="PGBD-like"/>
    <property type="match status" value="1"/>
</dbReference>
<dbReference type="InterPro" id="IPR000719">
    <property type="entry name" value="Prot_kinase_dom"/>
</dbReference>
<dbReference type="GO" id="GO:0005524">
    <property type="term" value="F:ATP binding"/>
    <property type="evidence" value="ECO:0007669"/>
    <property type="project" value="InterPro"/>
</dbReference>
<dbReference type="Pfam" id="PF01471">
    <property type="entry name" value="PG_binding_1"/>
    <property type="match status" value="1"/>
</dbReference>
<feature type="region of interest" description="Disordered" evidence="1">
    <location>
        <begin position="1"/>
        <end position="21"/>
    </location>
</feature>
<dbReference type="PROSITE" id="PS00108">
    <property type="entry name" value="PROTEIN_KINASE_ST"/>
    <property type="match status" value="1"/>
</dbReference>
<evidence type="ECO:0000313" key="3">
    <source>
        <dbReference type="EMBL" id="CAG9334949.1"/>
    </source>
</evidence>
<dbReference type="InterPro" id="IPR036365">
    <property type="entry name" value="PGBD-like_sf"/>
</dbReference>